<dbReference type="RefSeq" id="WP_169595376.1">
    <property type="nucleotide sequence ID" value="NZ_JABBGK010000009.1"/>
</dbReference>
<dbReference type="EMBL" id="JABBGK010000009">
    <property type="protein sequence ID" value="NML76803.1"/>
    <property type="molecule type" value="Genomic_DNA"/>
</dbReference>
<dbReference type="GO" id="GO:0046872">
    <property type="term" value="F:metal ion binding"/>
    <property type="evidence" value="ECO:0007669"/>
    <property type="project" value="UniProtKB-KW"/>
</dbReference>
<dbReference type="Pfam" id="PF00403">
    <property type="entry name" value="HMA"/>
    <property type="match status" value="1"/>
</dbReference>
<evidence type="ECO:0000313" key="4">
    <source>
        <dbReference type="Proteomes" id="UP000541470"/>
    </source>
</evidence>
<protein>
    <submittedName>
        <fullName evidence="3">Heavy-metal-associated domain-containing protein</fullName>
    </submittedName>
</protein>
<gene>
    <name evidence="3" type="ORF">HHL25_21930</name>
</gene>
<feature type="domain" description="HMA" evidence="2">
    <location>
        <begin position="3"/>
        <end position="64"/>
    </location>
</feature>
<dbReference type="InterPro" id="IPR017969">
    <property type="entry name" value="Heavy-metal-associated_CS"/>
</dbReference>
<name>A0A7Y0B0A3_9HYPH</name>
<dbReference type="InterPro" id="IPR006121">
    <property type="entry name" value="HMA_dom"/>
</dbReference>
<organism evidence="3 4">
    <name type="scientific">Rhizobium terricola</name>
    <dbReference type="NCBI Taxonomy" id="2728849"/>
    <lineage>
        <taxon>Bacteria</taxon>
        <taxon>Pseudomonadati</taxon>
        <taxon>Pseudomonadota</taxon>
        <taxon>Alphaproteobacteria</taxon>
        <taxon>Hyphomicrobiales</taxon>
        <taxon>Rhizobiaceae</taxon>
        <taxon>Rhizobium/Agrobacterium group</taxon>
        <taxon>Rhizobium</taxon>
    </lineage>
</organism>
<dbReference type="Gene3D" id="3.30.70.100">
    <property type="match status" value="1"/>
</dbReference>
<keyword evidence="1" id="KW-0479">Metal-binding</keyword>
<dbReference type="Proteomes" id="UP000541470">
    <property type="component" value="Unassembled WGS sequence"/>
</dbReference>
<dbReference type="InterPro" id="IPR036163">
    <property type="entry name" value="HMA_dom_sf"/>
</dbReference>
<evidence type="ECO:0000259" key="2">
    <source>
        <dbReference type="PROSITE" id="PS50846"/>
    </source>
</evidence>
<accession>A0A7Y0B0A3</accession>
<reference evidence="3 4" key="1">
    <citation type="submission" date="2020-04" db="EMBL/GenBank/DDBJ databases">
        <title>Rhizobium sp. S-51 isolated from soil.</title>
        <authorList>
            <person name="Dahal R.H."/>
        </authorList>
    </citation>
    <scope>NUCLEOTIDE SEQUENCE [LARGE SCALE GENOMIC DNA]</scope>
    <source>
        <strain evidence="3 4">S-51</strain>
    </source>
</reference>
<dbReference type="AlphaFoldDB" id="A0A7Y0B0A3"/>
<dbReference type="CDD" id="cd00371">
    <property type="entry name" value="HMA"/>
    <property type="match status" value="1"/>
</dbReference>
<evidence type="ECO:0000313" key="3">
    <source>
        <dbReference type="EMBL" id="NML76803.1"/>
    </source>
</evidence>
<proteinExistence type="predicted"/>
<dbReference type="SUPFAM" id="SSF55008">
    <property type="entry name" value="HMA, heavy metal-associated domain"/>
    <property type="match status" value="1"/>
</dbReference>
<dbReference type="PROSITE" id="PS50846">
    <property type="entry name" value="HMA_2"/>
    <property type="match status" value="1"/>
</dbReference>
<evidence type="ECO:0000256" key="1">
    <source>
        <dbReference type="ARBA" id="ARBA00022723"/>
    </source>
</evidence>
<dbReference type="PROSITE" id="PS01047">
    <property type="entry name" value="HMA_1"/>
    <property type="match status" value="1"/>
</dbReference>
<comment type="caution">
    <text evidence="3">The sequence shown here is derived from an EMBL/GenBank/DDBJ whole genome shotgun (WGS) entry which is preliminary data.</text>
</comment>
<keyword evidence="4" id="KW-1185">Reference proteome</keyword>
<sequence length="68" mass="7079">MSAKHLFLVEDMTCGHCEKAVTKALAEALPGAAVAIDLKTHEVAVEGDAAKAEEAIREAGYTPVLKSA</sequence>